<gene>
    <name evidence="2" type="ORF">C6P46_002476</name>
</gene>
<accession>A0A9P7B1Q4</accession>
<evidence type="ECO:0000313" key="2">
    <source>
        <dbReference type="EMBL" id="KAG0653575.1"/>
    </source>
</evidence>
<feature type="region of interest" description="Disordered" evidence="1">
    <location>
        <begin position="1"/>
        <end position="32"/>
    </location>
</feature>
<evidence type="ECO:0000256" key="1">
    <source>
        <dbReference type="SAM" id="MobiDB-lite"/>
    </source>
</evidence>
<organism evidence="2 3">
    <name type="scientific">Rhodotorula mucilaginosa</name>
    <name type="common">Yeast</name>
    <name type="synonym">Rhodotorula rubra</name>
    <dbReference type="NCBI Taxonomy" id="5537"/>
    <lineage>
        <taxon>Eukaryota</taxon>
        <taxon>Fungi</taxon>
        <taxon>Dikarya</taxon>
        <taxon>Basidiomycota</taxon>
        <taxon>Pucciniomycotina</taxon>
        <taxon>Microbotryomycetes</taxon>
        <taxon>Sporidiobolales</taxon>
        <taxon>Sporidiobolaceae</taxon>
        <taxon>Rhodotorula</taxon>
    </lineage>
</organism>
<proteinExistence type="predicted"/>
<dbReference type="Proteomes" id="UP000777482">
    <property type="component" value="Unassembled WGS sequence"/>
</dbReference>
<reference evidence="2 3" key="1">
    <citation type="submission" date="2020-11" db="EMBL/GenBank/DDBJ databases">
        <title>Kefir isolates.</title>
        <authorList>
            <person name="Marcisauskas S."/>
            <person name="Kim Y."/>
            <person name="Blasche S."/>
        </authorList>
    </citation>
    <scope>NUCLEOTIDE SEQUENCE [LARGE SCALE GENOMIC DNA]</scope>
    <source>
        <strain evidence="2 3">KR</strain>
    </source>
</reference>
<keyword evidence="3" id="KW-1185">Reference proteome</keyword>
<dbReference type="AlphaFoldDB" id="A0A9P7B1Q4"/>
<protein>
    <submittedName>
        <fullName evidence="2">Uncharacterized protein</fullName>
    </submittedName>
</protein>
<feature type="region of interest" description="Disordered" evidence="1">
    <location>
        <begin position="81"/>
        <end position="119"/>
    </location>
</feature>
<comment type="caution">
    <text evidence="2">The sequence shown here is derived from an EMBL/GenBank/DDBJ whole genome shotgun (WGS) entry which is preliminary data.</text>
</comment>
<sequence length="161" mass="17163">MSSEQPAISPSPPLHGSGEIRHGRLPPRSLSAGWSTFKTAQKSTWLALWGSSGGQLRAVPSSPPGPSFSRFHSLLSCCQRTSNPTTSSALAAANPRRENISSSTARSTPHRAPPFSPPSGLNPSLTYLLSDLRATKATLRFLANSGHFDSLYCPPSKDPRL</sequence>
<dbReference type="EMBL" id="PUHQ01000191">
    <property type="protein sequence ID" value="KAG0653575.1"/>
    <property type="molecule type" value="Genomic_DNA"/>
</dbReference>
<evidence type="ECO:0000313" key="3">
    <source>
        <dbReference type="Proteomes" id="UP000777482"/>
    </source>
</evidence>
<name>A0A9P7B1Q4_RHOMI</name>